<reference evidence="2 3" key="1">
    <citation type="submission" date="2013-09" db="EMBL/GenBank/DDBJ databases">
        <authorList>
            <person name="Zeng Z."/>
            <person name="Chen C."/>
        </authorList>
    </citation>
    <scope>NUCLEOTIDE SEQUENCE [LARGE SCALE GENOMIC DNA]</scope>
    <source>
        <strain evidence="2 3">WB 4.1-42</strain>
    </source>
</reference>
<dbReference type="PROSITE" id="PS51257">
    <property type="entry name" value="PROKAR_LIPOPROTEIN"/>
    <property type="match status" value="1"/>
</dbReference>
<organism evidence="2 3">
    <name type="scientific">Flavobacterium subsaxonicum WB 4.1-42 = DSM 21790</name>
    <dbReference type="NCBI Taxonomy" id="1121898"/>
    <lineage>
        <taxon>Bacteria</taxon>
        <taxon>Pseudomonadati</taxon>
        <taxon>Bacteroidota</taxon>
        <taxon>Flavobacteriia</taxon>
        <taxon>Flavobacteriales</taxon>
        <taxon>Flavobacteriaceae</taxon>
        <taxon>Flavobacterium</taxon>
    </lineage>
</organism>
<gene>
    <name evidence="2" type="ORF">Q766_05210</name>
</gene>
<proteinExistence type="predicted"/>
<evidence type="ECO:0000256" key="1">
    <source>
        <dbReference type="SAM" id="SignalP"/>
    </source>
</evidence>
<protein>
    <recommendedName>
        <fullName evidence="4">Lipoprotein</fullName>
    </recommendedName>
</protein>
<keyword evidence="1" id="KW-0732">Signal</keyword>
<dbReference type="RefSeq" id="WP_026990399.1">
    <property type="nucleotide sequence ID" value="NZ_AUGP01000017.1"/>
</dbReference>
<dbReference type="Proteomes" id="UP000030111">
    <property type="component" value="Unassembled WGS sequence"/>
</dbReference>
<sequence length="338" mass="38167">MKVLLYCTLIMLLASCHNKDAALMPVKSQIAKDTTAAYSFSFDTIIKELKNSVEFNPESTFKFDKIIIEGQNTTTFIFTETNGNCELAYLARSLDNKLQKVIIIHKNCDADLSYYKYYRLQDYAINNNKIFITKITTEVKNKALIDKKGFLKNGLQSDASGLAITDTTYIIFSLNDINEFKLFPKINEPDAPNGFGYLKKLNTNYTFTSFKVSLYTGTLANPVFKGNPFANDPEYVTFITEGCKQKGINFGGKYTVIEKSCGAMCSHIFLVDRTNGTIITDKQPYGDGHYGYLYKKGSNLLIANSGLFTNNSLVYYDSHWDGVAPELFVWKGKKFKKI</sequence>
<feature type="chain" id="PRO_5001992480" description="Lipoprotein" evidence="1">
    <location>
        <begin position="22"/>
        <end position="338"/>
    </location>
</feature>
<evidence type="ECO:0000313" key="2">
    <source>
        <dbReference type="EMBL" id="KGO94319.1"/>
    </source>
</evidence>
<comment type="caution">
    <text evidence="2">The sequence shown here is derived from an EMBL/GenBank/DDBJ whole genome shotgun (WGS) entry which is preliminary data.</text>
</comment>
<dbReference type="OrthoDB" id="8757135at2"/>
<dbReference type="STRING" id="1121898.GCA_000422725_01526"/>
<evidence type="ECO:0000313" key="3">
    <source>
        <dbReference type="Proteomes" id="UP000030111"/>
    </source>
</evidence>
<dbReference type="eggNOG" id="ENOG50310Z7">
    <property type="taxonomic scope" value="Bacteria"/>
</dbReference>
<name>A0A0A2MPR6_9FLAO</name>
<feature type="signal peptide" evidence="1">
    <location>
        <begin position="1"/>
        <end position="21"/>
    </location>
</feature>
<accession>A0A0A2MPR6</accession>
<dbReference type="EMBL" id="JRLY01000002">
    <property type="protein sequence ID" value="KGO94319.1"/>
    <property type="molecule type" value="Genomic_DNA"/>
</dbReference>
<keyword evidence="3" id="KW-1185">Reference proteome</keyword>
<dbReference type="AlphaFoldDB" id="A0A0A2MPR6"/>
<evidence type="ECO:0008006" key="4">
    <source>
        <dbReference type="Google" id="ProtNLM"/>
    </source>
</evidence>